<dbReference type="PANTHER" id="PTHR10146:SF14">
    <property type="entry name" value="PYRIDOXAL PHOSPHATE HOMEOSTASIS PROTEIN"/>
    <property type="match status" value="1"/>
</dbReference>
<sequence length="193" mass="20889">DIAAAIAAGQMVFGESTVQEALPNIDALRNRGLEWHFIGHLQSNKARFVPGNFHWLHSLAGLKLAGRLSQMAQTHRCRLQTLIEVNITRDPNKQGVAPDEVFTLIEQIAAAELDGISVRGLMAIGPPPGDDSRSRAAFASLRALRDACQARFGLADFTELSMGMSNDYVPAILEGATMVRVGSAIFGERVYST</sequence>
<dbReference type="PROSITE" id="PS01211">
    <property type="entry name" value="UPF0001"/>
    <property type="match status" value="1"/>
</dbReference>
<dbReference type="Gene3D" id="3.20.20.10">
    <property type="entry name" value="Alanine racemase"/>
    <property type="match status" value="1"/>
</dbReference>
<dbReference type="InterPro" id="IPR011078">
    <property type="entry name" value="PyrdxlP_homeostasis"/>
</dbReference>
<dbReference type="InterPro" id="IPR029066">
    <property type="entry name" value="PLP-binding_barrel"/>
</dbReference>
<gene>
    <name evidence="4" type="ORF">A2150_02975</name>
</gene>
<dbReference type="PANTHER" id="PTHR10146">
    <property type="entry name" value="PROLINE SYNTHETASE CO-TRANSCRIBED BACTERIAL HOMOLOG PROTEIN"/>
    <property type="match status" value="1"/>
</dbReference>
<evidence type="ECO:0000256" key="2">
    <source>
        <dbReference type="RuleBase" id="RU004514"/>
    </source>
</evidence>
<dbReference type="PIRSF" id="PIRSF004848">
    <property type="entry name" value="YBL036c_PLPDEIII"/>
    <property type="match status" value="1"/>
</dbReference>
<feature type="non-terminal residue" evidence="4">
    <location>
        <position position="1"/>
    </location>
</feature>
<evidence type="ECO:0000313" key="4">
    <source>
        <dbReference type="EMBL" id="OGI41672.1"/>
    </source>
</evidence>
<evidence type="ECO:0000259" key="3">
    <source>
        <dbReference type="Pfam" id="PF01168"/>
    </source>
</evidence>
<dbReference type="Proteomes" id="UP000177925">
    <property type="component" value="Unassembled WGS sequence"/>
</dbReference>
<reference evidence="4 5" key="1">
    <citation type="journal article" date="2016" name="Nat. Commun.">
        <title>Thousands of microbial genomes shed light on interconnected biogeochemical processes in an aquifer system.</title>
        <authorList>
            <person name="Anantharaman K."/>
            <person name="Brown C.T."/>
            <person name="Hug L.A."/>
            <person name="Sharon I."/>
            <person name="Castelle C.J."/>
            <person name="Probst A.J."/>
            <person name="Thomas B.C."/>
            <person name="Singh A."/>
            <person name="Wilkins M.J."/>
            <person name="Karaoz U."/>
            <person name="Brodie E.L."/>
            <person name="Williams K.H."/>
            <person name="Hubbard S.S."/>
            <person name="Banfield J.F."/>
        </authorList>
    </citation>
    <scope>NUCLEOTIDE SEQUENCE [LARGE SCALE GENOMIC DNA]</scope>
</reference>
<dbReference type="CDD" id="cd00635">
    <property type="entry name" value="PLPDE_III_YBL036c_like"/>
    <property type="match status" value="1"/>
</dbReference>
<evidence type="ECO:0000313" key="5">
    <source>
        <dbReference type="Proteomes" id="UP000177925"/>
    </source>
</evidence>
<dbReference type="AlphaFoldDB" id="A0A1F6T980"/>
<organism evidence="4 5">
    <name type="scientific">Candidatus Muproteobacteria bacterium RBG_16_64_11</name>
    <dbReference type="NCBI Taxonomy" id="1817758"/>
    <lineage>
        <taxon>Bacteria</taxon>
        <taxon>Pseudomonadati</taxon>
        <taxon>Pseudomonadota</taxon>
        <taxon>Candidatus Muproteobacteria</taxon>
    </lineage>
</organism>
<comment type="similarity">
    <text evidence="2">Belongs to the pyridoxal phosphate-binding protein YggS/PROSC family.</text>
</comment>
<dbReference type="EMBL" id="MFSS01000121">
    <property type="protein sequence ID" value="OGI41672.1"/>
    <property type="molecule type" value="Genomic_DNA"/>
</dbReference>
<dbReference type="GO" id="GO:0030170">
    <property type="term" value="F:pyridoxal phosphate binding"/>
    <property type="evidence" value="ECO:0007669"/>
    <property type="project" value="InterPro"/>
</dbReference>
<name>A0A1F6T980_9PROT</name>
<dbReference type="Pfam" id="PF01168">
    <property type="entry name" value="Ala_racemase_N"/>
    <property type="match status" value="1"/>
</dbReference>
<dbReference type="STRING" id="1817758.A2150_02975"/>
<comment type="caution">
    <text evidence="4">The sequence shown here is derived from an EMBL/GenBank/DDBJ whole genome shotgun (WGS) entry which is preliminary data.</text>
</comment>
<dbReference type="NCBIfam" id="TIGR00044">
    <property type="entry name" value="YggS family pyridoxal phosphate-dependent enzyme"/>
    <property type="match status" value="1"/>
</dbReference>
<proteinExistence type="inferred from homology"/>
<evidence type="ECO:0000256" key="1">
    <source>
        <dbReference type="ARBA" id="ARBA00022898"/>
    </source>
</evidence>
<dbReference type="SUPFAM" id="SSF51419">
    <property type="entry name" value="PLP-binding barrel"/>
    <property type="match status" value="1"/>
</dbReference>
<accession>A0A1F6T980</accession>
<feature type="domain" description="Alanine racemase N-terminal" evidence="3">
    <location>
        <begin position="3"/>
        <end position="189"/>
    </location>
</feature>
<dbReference type="InterPro" id="IPR001608">
    <property type="entry name" value="Ala_racemase_N"/>
</dbReference>
<protein>
    <submittedName>
        <fullName evidence="4">YggS family pyridoxal phosphate enzyme</fullName>
    </submittedName>
</protein>
<keyword evidence="1" id="KW-0663">Pyridoxal phosphate</keyword>